<keyword evidence="4" id="KW-1185">Reference proteome</keyword>
<comment type="caution">
    <text evidence="3">The sequence shown here is derived from an EMBL/GenBank/DDBJ whole genome shotgun (WGS) entry which is preliminary data.</text>
</comment>
<dbReference type="InterPro" id="IPR049945">
    <property type="entry name" value="AAA_22"/>
</dbReference>
<feature type="region of interest" description="Disordered" evidence="1">
    <location>
        <begin position="513"/>
        <end position="562"/>
    </location>
</feature>
<dbReference type="GO" id="GO:0016887">
    <property type="term" value="F:ATP hydrolysis activity"/>
    <property type="evidence" value="ECO:0007669"/>
    <property type="project" value="InterPro"/>
</dbReference>
<evidence type="ECO:0000313" key="3">
    <source>
        <dbReference type="EMBL" id="EEC89594.1"/>
    </source>
</evidence>
<organism evidence="3 4">
    <name type="scientific">Holdemanella biformis DSM 3989</name>
    <dbReference type="NCBI Taxonomy" id="518637"/>
    <lineage>
        <taxon>Bacteria</taxon>
        <taxon>Bacillati</taxon>
        <taxon>Bacillota</taxon>
        <taxon>Erysipelotrichia</taxon>
        <taxon>Erysipelotrichales</taxon>
        <taxon>Erysipelotrichaceae</taxon>
        <taxon>Holdemanella</taxon>
    </lineage>
</organism>
<reference evidence="3 4" key="1">
    <citation type="submission" date="2008-11" db="EMBL/GenBank/DDBJ databases">
        <title>Draft genome sequence of Eubacterium biforme (DSM 3989).</title>
        <authorList>
            <person name="Sudarsanam P."/>
            <person name="Ley R."/>
            <person name="Guruge J."/>
            <person name="Turnbaugh P.J."/>
            <person name="Mahowald M."/>
            <person name="Liep D."/>
            <person name="Gordon J."/>
        </authorList>
    </citation>
    <scope>NUCLEOTIDE SEQUENCE [LARGE SCALE GENOMIC DNA]</scope>
    <source>
        <strain evidence="3 4">DSM 3989</strain>
    </source>
</reference>
<evidence type="ECO:0000256" key="1">
    <source>
        <dbReference type="SAM" id="MobiDB-lite"/>
    </source>
</evidence>
<accession>B7CCB7</accession>
<name>B7CCB7_9FIRM</name>
<gene>
    <name evidence="3" type="ORF">EUBIFOR_01844</name>
</gene>
<dbReference type="Pfam" id="PF13401">
    <property type="entry name" value="AAA_22"/>
    <property type="match status" value="1"/>
</dbReference>
<dbReference type="RefSeq" id="WP_003865629.1">
    <property type="nucleotide sequence ID" value="NZ_DS996845.1"/>
</dbReference>
<proteinExistence type="predicted"/>
<dbReference type="EMBL" id="ABYT01000097">
    <property type="protein sequence ID" value="EEC89594.1"/>
    <property type="molecule type" value="Genomic_DNA"/>
</dbReference>
<protein>
    <recommendedName>
        <fullName evidence="2">ORC1/DEAH AAA+ ATPase domain-containing protein</fullName>
    </recommendedName>
</protein>
<dbReference type="SUPFAM" id="SSF52540">
    <property type="entry name" value="P-loop containing nucleoside triphosphate hydrolases"/>
    <property type="match status" value="1"/>
</dbReference>
<dbReference type="HOGENOM" id="CLU_484653_0_0_9"/>
<sequence>MERLKCNLTFRELRKDENLYDDVDLTAGSMVDAQYRRVAGYEDNPDVCALPKMPSVRDILALGMVNPPGYDREQVEKMSTAEKLAAIEDIDMAMIPLGIHVDVARTIWKFLDRRYKGADVMISANEDEKAYGKGSFGRAIVLYQKLEAPSPIGFLLHGKTGCGKTMAVNLACRMYPNVIYHEFEDCSYVQIPIVMVTALRKDIRDVFESIAAAFDRFLDTGDYHRRRAVGAKSISATEGLVKKWIELYHVGLIIVDEVQFLDFSPKKKNIEDIVSITQATGAQFGLIGNDDGYRAILEYDRLNRRVAKNIINADEVTKNNVRLFENAIKTLWRYQFGNVESPFTTEIEELLMYHSSRNIALLKYIVITIQTKDVIEKRMEPIDVPFIEKTIGRDMETLRKLLADPDDPEDAQYHEYITKLYARQAKEVATENDEEKGRLFDMMAAGELTRKREAVRSRAFQSISDTSNYTETQINRAIRQAIDKEPDILDHPSKFLAQKAMEILKKANAKVKRKNTATANQAKKGKSDAAAIDRETSQGLTALKKAMNEQEISSVSSEKRGL</sequence>
<dbReference type="eggNOG" id="COG2842">
    <property type="taxonomic scope" value="Bacteria"/>
</dbReference>
<dbReference type="InterPro" id="IPR027417">
    <property type="entry name" value="P-loop_NTPase"/>
</dbReference>
<evidence type="ECO:0000313" key="4">
    <source>
        <dbReference type="Proteomes" id="UP000004315"/>
    </source>
</evidence>
<feature type="domain" description="ORC1/DEAH AAA+ ATPase" evidence="2">
    <location>
        <begin position="155"/>
        <end position="290"/>
    </location>
</feature>
<dbReference type="Proteomes" id="UP000004315">
    <property type="component" value="Unassembled WGS sequence"/>
</dbReference>
<evidence type="ECO:0000259" key="2">
    <source>
        <dbReference type="Pfam" id="PF13401"/>
    </source>
</evidence>
<dbReference type="AlphaFoldDB" id="B7CCB7"/>
<dbReference type="Gene3D" id="3.40.50.300">
    <property type="entry name" value="P-loop containing nucleotide triphosphate hydrolases"/>
    <property type="match status" value="1"/>
</dbReference>
<dbReference type="STRING" id="518637.EUBIFOR_01844"/>
<dbReference type="OrthoDB" id="5593847at2"/>
<feature type="compositionally biased region" description="Basic and acidic residues" evidence="1">
    <location>
        <begin position="525"/>
        <end position="536"/>
    </location>
</feature>